<comment type="caution">
    <text evidence="7">The sequence shown here is derived from an EMBL/GenBank/DDBJ whole genome shotgun (WGS) entry which is preliminary data.</text>
</comment>
<dbReference type="InterPro" id="IPR008927">
    <property type="entry name" value="6-PGluconate_DH-like_C_sf"/>
</dbReference>
<dbReference type="GO" id="GO:0016491">
    <property type="term" value="F:oxidoreductase activity"/>
    <property type="evidence" value="ECO:0007669"/>
    <property type="project" value="UniProtKB-KW"/>
</dbReference>
<dbReference type="InterPro" id="IPR006115">
    <property type="entry name" value="6PGDH_NADP-bd"/>
</dbReference>
<dbReference type="Pfam" id="PF14833">
    <property type="entry name" value="NAD_binding_11"/>
    <property type="match status" value="1"/>
</dbReference>
<dbReference type="Proteomes" id="UP000241647">
    <property type="component" value="Unassembled WGS sequence"/>
</dbReference>
<name>A0A2T2ZDZ8_9NOCA</name>
<dbReference type="InterPro" id="IPR029154">
    <property type="entry name" value="HIBADH-like_NADP-bd"/>
</dbReference>
<keyword evidence="3" id="KW-0520">NAD</keyword>
<dbReference type="AlphaFoldDB" id="A0A2T2ZDZ8"/>
<dbReference type="Pfam" id="PF03446">
    <property type="entry name" value="NAD_binding_2"/>
    <property type="match status" value="1"/>
</dbReference>
<dbReference type="PIRSF" id="PIRSF000103">
    <property type="entry name" value="HIBADH"/>
    <property type="match status" value="1"/>
</dbReference>
<dbReference type="GO" id="GO:0050661">
    <property type="term" value="F:NADP binding"/>
    <property type="evidence" value="ECO:0007669"/>
    <property type="project" value="InterPro"/>
</dbReference>
<dbReference type="InterPro" id="IPR002204">
    <property type="entry name" value="3-OH-isobutyrate_DH-rel_CS"/>
</dbReference>
<gene>
    <name evidence="7" type="ORF">C8259_01145</name>
</gene>
<sequence>MSGSTNDSTSAAGFIGLGNMGAPMAERLLKRPGGLVVCDTRAEAVQPFVDGGAEPAKTAAEVAERAGVISVVVLNDAQVRSVVTGPDGLLSTARPGTVIAVHSTISDRTAVELAGICAEHEVDFVDAPVSGGGAGAKKGSLAVMVGGSDAAFEKVSEPFGYWAELVVHAGEVGAGTRMKLARNLLHFVSFTATAEAQRLAEAAGLNIVDLGKVVRHSDAITGGAGAIMLRDTTAPVAVDDFWHSIFTHTRDLGEKDLSLALALGERLGVELPFARMALSGLGDGLGVGPGDISRAARTATDTSEESNER</sequence>
<evidence type="ECO:0000256" key="1">
    <source>
        <dbReference type="ARBA" id="ARBA00009080"/>
    </source>
</evidence>
<keyword evidence="2" id="KW-0560">Oxidoreductase</keyword>
<dbReference type="EMBL" id="PYHS01000001">
    <property type="protein sequence ID" value="PSR65998.1"/>
    <property type="molecule type" value="Genomic_DNA"/>
</dbReference>
<evidence type="ECO:0000259" key="5">
    <source>
        <dbReference type="Pfam" id="PF03446"/>
    </source>
</evidence>
<dbReference type="SUPFAM" id="SSF51735">
    <property type="entry name" value="NAD(P)-binding Rossmann-fold domains"/>
    <property type="match status" value="1"/>
</dbReference>
<organism evidence="7 8">
    <name type="scientific">Nocardia nova</name>
    <dbReference type="NCBI Taxonomy" id="37330"/>
    <lineage>
        <taxon>Bacteria</taxon>
        <taxon>Bacillati</taxon>
        <taxon>Actinomycetota</taxon>
        <taxon>Actinomycetes</taxon>
        <taxon>Mycobacteriales</taxon>
        <taxon>Nocardiaceae</taxon>
        <taxon>Nocardia</taxon>
    </lineage>
</organism>
<comment type="similarity">
    <text evidence="1">Belongs to the HIBADH-related family.</text>
</comment>
<feature type="domain" description="3-hydroxyisobutyrate dehydrogenase-like NAD-binding" evidence="6">
    <location>
        <begin position="173"/>
        <end position="277"/>
    </location>
</feature>
<evidence type="ECO:0000313" key="7">
    <source>
        <dbReference type="EMBL" id="PSR65998.1"/>
    </source>
</evidence>
<dbReference type="InterPro" id="IPR015815">
    <property type="entry name" value="HIBADH-related"/>
</dbReference>
<feature type="domain" description="6-phosphogluconate dehydrogenase NADP-binding" evidence="5">
    <location>
        <begin position="13"/>
        <end position="169"/>
    </location>
</feature>
<dbReference type="PANTHER" id="PTHR43060">
    <property type="entry name" value="3-HYDROXYISOBUTYRATE DEHYDROGENASE-LIKE 1, MITOCHONDRIAL-RELATED"/>
    <property type="match status" value="1"/>
</dbReference>
<dbReference type="RefSeq" id="WP_063024167.1">
    <property type="nucleotide sequence ID" value="NZ_PYHS01000001.1"/>
</dbReference>
<dbReference type="Gene3D" id="3.40.50.720">
    <property type="entry name" value="NAD(P)-binding Rossmann-like Domain"/>
    <property type="match status" value="1"/>
</dbReference>
<proteinExistence type="inferred from homology"/>
<evidence type="ECO:0000313" key="8">
    <source>
        <dbReference type="Proteomes" id="UP000241647"/>
    </source>
</evidence>
<dbReference type="InterPro" id="IPR036291">
    <property type="entry name" value="NAD(P)-bd_dom_sf"/>
</dbReference>
<evidence type="ECO:0000259" key="6">
    <source>
        <dbReference type="Pfam" id="PF14833"/>
    </source>
</evidence>
<dbReference type="SUPFAM" id="SSF48179">
    <property type="entry name" value="6-phosphogluconate dehydrogenase C-terminal domain-like"/>
    <property type="match status" value="1"/>
</dbReference>
<dbReference type="PROSITE" id="PS00895">
    <property type="entry name" value="3_HYDROXYISOBUT_DH"/>
    <property type="match status" value="1"/>
</dbReference>
<dbReference type="Gene3D" id="1.10.1040.10">
    <property type="entry name" value="N-(1-d-carboxylethyl)-l-norvaline Dehydrogenase, domain 2"/>
    <property type="match status" value="1"/>
</dbReference>
<evidence type="ECO:0000256" key="4">
    <source>
        <dbReference type="PIRSR" id="PIRSR000103-1"/>
    </source>
</evidence>
<evidence type="ECO:0000256" key="3">
    <source>
        <dbReference type="ARBA" id="ARBA00023027"/>
    </source>
</evidence>
<feature type="active site" evidence="4">
    <location>
        <position position="179"/>
    </location>
</feature>
<dbReference type="InterPro" id="IPR013328">
    <property type="entry name" value="6PGD_dom2"/>
</dbReference>
<reference evidence="7 8" key="1">
    <citation type="submission" date="2018-02" db="EMBL/GenBank/DDBJ databases">
        <title>8 Nocardia nova and 1 Nocardia cyriacigeorgica strain used for evolution to TMP-SMX.</title>
        <authorList>
            <person name="Mehta H."/>
            <person name="Weng J."/>
            <person name="Shamoo Y."/>
        </authorList>
    </citation>
    <scope>NUCLEOTIDE SEQUENCE [LARGE SCALE GENOMIC DNA]</scope>
    <source>
        <strain evidence="7 8">ATCC 33727</strain>
    </source>
</reference>
<accession>A0A2T2ZDZ8</accession>
<dbReference type="PANTHER" id="PTHR43060:SF15">
    <property type="entry name" value="3-HYDROXYISOBUTYRATE DEHYDROGENASE-LIKE 1, MITOCHONDRIAL-RELATED"/>
    <property type="match status" value="1"/>
</dbReference>
<evidence type="ECO:0000256" key="2">
    <source>
        <dbReference type="ARBA" id="ARBA00023002"/>
    </source>
</evidence>
<dbReference type="GO" id="GO:0051287">
    <property type="term" value="F:NAD binding"/>
    <property type="evidence" value="ECO:0007669"/>
    <property type="project" value="InterPro"/>
</dbReference>
<dbReference type="GO" id="GO:0016054">
    <property type="term" value="P:organic acid catabolic process"/>
    <property type="evidence" value="ECO:0007669"/>
    <property type="project" value="UniProtKB-ARBA"/>
</dbReference>
<protein>
    <submittedName>
        <fullName evidence="7">NAD(P)-dependent oxidoreductase</fullName>
    </submittedName>
</protein>